<accession>A0A5M3N5M5</accession>
<dbReference type="PANTHER" id="PTHR14021">
    <property type="entry name" value="IRON-SULFUR CLUSTER CO-CHAPERONE PROTEIN HSCB"/>
    <property type="match status" value="1"/>
</dbReference>
<dbReference type="InterPro" id="IPR004640">
    <property type="entry name" value="HscB"/>
</dbReference>
<dbReference type="GO" id="GO:0051259">
    <property type="term" value="P:protein complex oligomerization"/>
    <property type="evidence" value="ECO:0007669"/>
    <property type="project" value="InterPro"/>
</dbReference>
<dbReference type="AlphaFoldDB" id="A0A5M3N5M5"/>
<dbReference type="InterPro" id="IPR036869">
    <property type="entry name" value="J_dom_sf"/>
</dbReference>
<evidence type="ECO:0000256" key="2">
    <source>
        <dbReference type="ARBA" id="ARBA00023186"/>
    </source>
</evidence>
<comment type="caution">
    <text evidence="5">The sequence shown here is derived from an EMBL/GenBank/DDBJ whole genome shotgun (WGS) entry which is preliminary data.</text>
</comment>
<dbReference type="InterPro" id="IPR001623">
    <property type="entry name" value="DnaJ_domain"/>
</dbReference>
<dbReference type="GO" id="GO:0051087">
    <property type="term" value="F:protein-folding chaperone binding"/>
    <property type="evidence" value="ECO:0007669"/>
    <property type="project" value="InterPro"/>
</dbReference>
<evidence type="ECO:0000313" key="6">
    <source>
        <dbReference type="Proteomes" id="UP000053558"/>
    </source>
</evidence>
<dbReference type="KEGG" id="cput:CONPUDRAFT_161390"/>
<gene>
    <name evidence="5" type="ORF">CONPUDRAFT_161390</name>
</gene>
<dbReference type="PANTHER" id="PTHR14021:SF15">
    <property type="entry name" value="IRON-SULFUR CLUSTER CO-CHAPERONE PROTEIN HSCB"/>
    <property type="match status" value="1"/>
</dbReference>
<dbReference type="GO" id="GO:0044571">
    <property type="term" value="P:[2Fe-2S] cluster assembly"/>
    <property type="evidence" value="ECO:0007669"/>
    <property type="project" value="InterPro"/>
</dbReference>
<dbReference type="OrthoDB" id="448954at2759"/>
<protein>
    <recommendedName>
        <fullName evidence="4">J domain-containing protein</fullName>
    </recommendedName>
</protein>
<proteinExistence type="inferred from homology"/>
<name>A0A5M3N5M5_CONPW</name>
<evidence type="ECO:0000256" key="1">
    <source>
        <dbReference type="ARBA" id="ARBA00010476"/>
    </source>
</evidence>
<evidence type="ECO:0000259" key="4">
    <source>
        <dbReference type="PROSITE" id="PS50076"/>
    </source>
</evidence>
<dbReference type="GO" id="GO:0005739">
    <property type="term" value="C:mitochondrion"/>
    <property type="evidence" value="ECO:0007669"/>
    <property type="project" value="TreeGrafter"/>
</dbReference>
<dbReference type="GeneID" id="19204527"/>
<dbReference type="Proteomes" id="UP000053558">
    <property type="component" value="Unassembled WGS sequence"/>
</dbReference>
<evidence type="ECO:0000256" key="3">
    <source>
        <dbReference type="SAM" id="MobiDB-lite"/>
    </source>
</evidence>
<dbReference type="SUPFAM" id="SSF47144">
    <property type="entry name" value="HSC20 (HSCB), C-terminal oligomerisation domain"/>
    <property type="match status" value="1"/>
</dbReference>
<organism evidence="5 6">
    <name type="scientific">Coniophora puteana (strain RWD-64-598)</name>
    <name type="common">Brown rot fungus</name>
    <dbReference type="NCBI Taxonomy" id="741705"/>
    <lineage>
        <taxon>Eukaryota</taxon>
        <taxon>Fungi</taxon>
        <taxon>Dikarya</taxon>
        <taxon>Basidiomycota</taxon>
        <taxon>Agaricomycotina</taxon>
        <taxon>Agaricomycetes</taxon>
        <taxon>Agaricomycetidae</taxon>
        <taxon>Boletales</taxon>
        <taxon>Coniophorineae</taxon>
        <taxon>Coniophoraceae</taxon>
        <taxon>Coniophora</taxon>
    </lineage>
</organism>
<dbReference type="SMART" id="SM00271">
    <property type="entry name" value="DnaJ"/>
    <property type="match status" value="1"/>
</dbReference>
<reference evidence="6" key="1">
    <citation type="journal article" date="2012" name="Science">
        <title>The Paleozoic origin of enzymatic lignin decomposition reconstructed from 31 fungal genomes.</title>
        <authorList>
            <person name="Floudas D."/>
            <person name="Binder M."/>
            <person name="Riley R."/>
            <person name="Barry K."/>
            <person name="Blanchette R.A."/>
            <person name="Henrissat B."/>
            <person name="Martinez A.T."/>
            <person name="Otillar R."/>
            <person name="Spatafora J.W."/>
            <person name="Yadav J.S."/>
            <person name="Aerts A."/>
            <person name="Benoit I."/>
            <person name="Boyd A."/>
            <person name="Carlson A."/>
            <person name="Copeland A."/>
            <person name="Coutinho P.M."/>
            <person name="de Vries R.P."/>
            <person name="Ferreira P."/>
            <person name="Findley K."/>
            <person name="Foster B."/>
            <person name="Gaskell J."/>
            <person name="Glotzer D."/>
            <person name="Gorecki P."/>
            <person name="Heitman J."/>
            <person name="Hesse C."/>
            <person name="Hori C."/>
            <person name="Igarashi K."/>
            <person name="Jurgens J.A."/>
            <person name="Kallen N."/>
            <person name="Kersten P."/>
            <person name="Kohler A."/>
            <person name="Kuees U."/>
            <person name="Kumar T.K.A."/>
            <person name="Kuo A."/>
            <person name="LaButti K."/>
            <person name="Larrondo L.F."/>
            <person name="Lindquist E."/>
            <person name="Ling A."/>
            <person name="Lombard V."/>
            <person name="Lucas S."/>
            <person name="Lundell T."/>
            <person name="Martin R."/>
            <person name="McLaughlin D.J."/>
            <person name="Morgenstern I."/>
            <person name="Morin E."/>
            <person name="Murat C."/>
            <person name="Nagy L.G."/>
            <person name="Nolan M."/>
            <person name="Ohm R.A."/>
            <person name="Patyshakuliyeva A."/>
            <person name="Rokas A."/>
            <person name="Ruiz-Duenas F.J."/>
            <person name="Sabat G."/>
            <person name="Salamov A."/>
            <person name="Samejima M."/>
            <person name="Schmutz J."/>
            <person name="Slot J.C."/>
            <person name="St John F."/>
            <person name="Stenlid J."/>
            <person name="Sun H."/>
            <person name="Sun S."/>
            <person name="Syed K."/>
            <person name="Tsang A."/>
            <person name="Wiebenga A."/>
            <person name="Young D."/>
            <person name="Pisabarro A."/>
            <person name="Eastwood D.C."/>
            <person name="Martin F."/>
            <person name="Cullen D."/>
            <person name="Grigoriev I.V."/>
            <person name="Hibbett D.S."/>
        </authorList>
    </citation>
    <scope>NUCLEOTIDE SEQUENCE [LARGE SCALE GENOMIC DNA]</scope>
    <source>
        <strain evidence="6">RWD-64-598 SS2</strain>
    </source>
</reference>
<dbReference type="SUPFAM" id="SSF46565">
    <property type="entry name" value="Chaperone J-domain"/>
    <property type="match status" value="1"/>
</dbReference>
<dbReference type="InterPro" id="IPR036386">
    <property type="entry name" value="HscB_C_sf"/>
</dbReference>
<evidence type="ECO:0000313" key="5">
    <source>
        <dbReference type="EMBL" id="EIW86709.1"/>
    </source>
</evidence>
<comment type="similarity">
    <text evidence="1">Belongs to the HscB family.</text>
</comment>
<keyword evidence="2" id="KW-0143">Chaperone</keyword>
<dbReference type="Gene3D" id="1.20.1280.20">
    <property type="entry name" value="HscB, C-terminal domain"/>
    <property type="match status" value="1"/>
</dbReference>
<feature type="region of interest" description="Disordered" evidence="3">
    <location>
        <begin position="1"/>
        <end position="21"/>
    </location>
</feature>
<dbReference type="OMA" id="CRCIQPV"/>
<dbReference type="EMBL" id="JH711573">
    <property type="protein sequence ID" value="EIW86709.1"/>
    <property type="molecule type" value="Genomic_DNA"/>
</dbReference>
<keyword evidence="6" id="KW-1185">Reference proteome</keyword>
<dbReference type="PROSITE" id="PS50076">
    <property type="entry name" value="DNAJ_2"/>
    <property type="match status" value="1"/>
</dbReference>
<dbReference type="Gene3D" id="1.10.287.110">
    <property type="entry name" value="DnaJ domain"/>
    <property type="match status" value="1"/>
</dbReference>
<sequence>MSHWTYHQPNPPPPSDPGASSEFTSFSSPIVITKSPVVLESIVLYLARVALLPTSLPVCPKCNFIASVDRSIPYHHVLGLPYDPNPFSVDTSLLKRRYHAAQRLCHPDAWATKSENERETALDLSNVVNAAYNSLLSPLQRAEYILFRNGREVGEADQLQDMELIEEIMEMREEIESCQASNAERLHTLREMNNAKIQETGKVIEDLVQKQAWDALHTAAVRLKYLQGIEDAVKQRLDQF</sequence>
<dbReference type="Pfam" id="PF07743">
    <property type="entry name" value="HSCB_C"/>
    <property type="match status" value="1"/>
</dbReference>
<dbReference type="GO" id="GO:0001671">
    <property type="term" value="F:ATPase activator activity"/>
    <property type="evidence" value="ECO:0007669"/>
    <property type="project" value="InterPro"/>
</dbReference>
<dbReference type="RefSeq" id="XP_007763435.1">
    <property type="nucleotide sequence ID" value="XM_007765245.1"/>
</dbReference>
<dbReference type="NCBIfam" id="TIGR00714">
    <property type="entry name" value="hscB"/>
    <property type="match status" value="1"/>
</dbReference>
<feature type="domain" description="J" evidence="4">
    <location>
        <begin position="73"/>
        <end position="148"/>
    </location>
</feature>
<dbReference type="InterPro" id="IPR009073">
    <property type="entry name" value="HscB_oligo_C"/>
</dbReference>